<keyword evidence="2" id="KW-0472">Membrane</keyword>
<dbReference type="AlphaFoldDB" id="A0A1M5CB23"/>
<feature type="compositionally biased region" description="Low complexity" evidence="1">
    <location>
        <begin position="382"/>
        <end position="395"/>
    </location>
</feature>
<dbReference type="InterPro" id="IPR018666">
    <property type="entry name" value="DUF2125"/>
</dbReference>
<sequence length="423" mass="43796">MSSATDTRPAPTRPGRGRRRFQILLVFIIAIALLWTAGWFGLRHYVSGKLDALEARAGAEGAVLTCGNRSIGGFPFRFDVTCMPIAAACPAEAVSLDIAGIEAIGMAYNPNRAIFAAKGPLALKAPGGASVDANWTSLQSSIRMGFSGLSRYSLVTDGFDATLADPSRLAAPIPLRAQHGEFHVLPDQAGADMLDVFLSLDQFTAFIPGRPVLPPVDTDMAVAVPTSVVMAHGDRAAAWIASGEPIRIDQLDTTIGGVASSITGELTPATDGLLNGRLTVRLDQLDRLPDLLETLKPGSGAKARQMIGLVSALLRPVTVDGKTWREATVTVASGRAMLGFIPLGVLPRIGPEPVVQPPVSALPLPLPDTSTAEEPAAPAPSAPAASANPSAAIAPGGESAGKPLNPQPNAATRSPIKRCAIAS</sequence>
<feature type="transmembrane region" description="Helical" evidence="2">
    <location>
        <begin position="21"/>
        <end position="42"/>
    </location>
</feature>
<proteinExistence type="predicted"/>
<protein>
    <recommendedName>
        <fullName evidence="5">DUF2125 domain-containing protein</fullName>
    </recommendedName>
</protein>
<dbReference type="Pfam" id="PF09898">
    <property type="entry name" value="DUF2125"/>
    <property type="match status" value="1"/>
</dbReference>
<keyword evidence="2" id="KW-1133">Transmembrane helix</keyword>
<evidence type="ECO:0008006" key="5">
    <source>
        <dbReference type="Google" id="ProtNLM"/>
    </source>
</evidence>
<gene>
    <name evidence="3" type="ORF">SAMN02745157_2284</name>
</gene>
<accession>A0A1M5CB23</accession>
<name>A0A1M5CB23_9HYPH</name>
<keyword evidence="2" id="KW-0812">Transmembrane</keyword>
<dbReference type="RefSeq" id="WP_073052996.1">
    <property type="nucleotide sequence ID" value="NZ_FQUP01000002.1"/>
</dbReference>
<evidence type="ECO:0000313" key="3">
    <source>
        <dbReference type="EMBL" id="SHF51919.1"/>
    </source>
</evidence>
<dbReference type="STRING" id="1122133.SAMN02745157_2284"/>
<dbReference type="Proteomes" id="UP000184485">
    <property type="component" value="Unassembled WGS sequence"/>
</dbReference>
<evidence type="ECO:0000256" key="1">
    <source>
        <dbReference type="SAM" id="MobiDB-lite"/>
    </source>
</evidence>
<keyword evidence="4" id="KW-1185">Reference proteome</keyword>
<feature type="region of interest" description="Disordered" evidence="1">
    <location>
        <begin position="360"/>
        <end position="423"/>
    </location>
</feature>
<evidence type="ECO:0000313" key="4">
    <source>
        <dbReference type="Proteomes" id="UP000184485"/>
    </source>
</evidence>
<dbReference type="OrthoDB" id="7169664at2"/>
<evidence type="ECO:0000256" key="2">
    <source>
        <dbReference type="SAM" id="Phobius"/>
    </source>
</evidence>
<dbReference type="EMBL" id="FQUP01000002">
    <property type="protein sequence ID" value="SHF51919.1"/>
    <property type="molecule type" value="Genomic_DNA"/>
</dbReference>
<reference evidence="3 4" key="1">
    <citation type="submission" date="2016-11" db="EMBL/GenBank/DDBJ databases">
        <authorList>
            <person name="Jaros S."/>
            <person name="Januszkiewicz K."/>
            <person name="Wedrychowicz H."/>
        </authorList>
    </citation>
    <scope>NUCLEOTIDE SEQUENCE [LARGE SCALE GENOMIC DNA]</scope>
    <source>
        <strain evidence="3 4">DSM 19436</strain>
    </source>
</reference>
<organism evidence="3 4">
    <name type="scientific">Kaistia soli DSM 19436</name>
    <dbReference type="NCBI Taxonomy" id="1122133"/>
    <lineage>
        <taxon>Bacteria</taxon>
        <taxon>Pseudomonadati</taxon>
        <taxon>Pseudomonadota</taxon>
        <taxon>Alphaproteobacteria</taxon>
        <taxon>Hyphomicrobiales</taxon>
        <taxon>Kaistiaceae</taxon>
        <taxon>Kaistia</taxon>
    </lineage>
</organism>